<keyword evidence="1" id="KW-0472">Membrane</keyword>
<keyword evidence="1" id="KW-0812">Transmembrane</keyword>
<keyword evidence="1" id="KW-1133">Transmembrane helix</keyword>
<proteinExistence type="predicted"/>
<evidence type="ECO:0000313" key="3">
    <source>
        <dbReference type="Proteomes" id="UP000006250"/>
    </source>
</evidence>
<gene>
    <name evidence="2" type="ORF">DesfrDRAFT_0571</name>
</gene>
<dbReference type="eggNOG" id="ENOG5032AV8">
    <property type="taxonomic scope" value="Bacteria"/>
</dbReference>
<dbReference type="AlphaFoldDB" id="E1JSH2"/>
<evidence type="ECO:0000256" key="1">
    <source>
        <dbReference type="SAM" id="Phobius"/>
    </source>
</evidence>
<dbReference type="EMBL" id="AECZ01000002">
    <property type="protein sequence ID" value="EFL52941.1"/>
    <property type="molecule type" value="Genomic_DNA"/>
</dbReference>
<protein>
    <submittedName>
        <fullName evidence="2">Uncharacterized protein</fullName>
    </submittedName>
</protein>
<feature type="transmembrane region" description="Helical" evidence="1">
    <location>
        <begin position="76"/>
        <end position="94"/>
    </location>
</feature>
<sequence length="109" mass="11455" precursor="true">MCILIAGLGLSAWIWQRAGAQAQLSGYVVIDGVAYPQRLEDTKAYNRRMEAFGGKGLVLAEKLEAWFSGLGRSRGFAGGVALVTLGLGGGLFLARPARAGDDEADKRAG</sequence>
<organism evidence="2 3">
    <name type="scientific">Solidesulfovibrio fructosivorans JJ]</name>
    <dbReference type="NCBI Taxonomy" id="596151"/>
    <lineage>
        <taxon>Bacteria</taxon>
        <taxon>Pseudomonadati</taxon>
        <taxon>Thermodesulfobacteriota</taxon>
        <taxon>Desulfovibrionia</taxon>
        <taxon>Desulfovibrionales</taxon>
        <taxon>Desulfovibrionaceae</taxon>
        <taxon>Solidesulfovibrio</taxon>
    </lineage>
</organism>
<accession>E1JSH2</accession>
<comment type="caution">
    <text evidence="2">The sequence shown here is derived from an EMBL/GenBank/DDBJ whole genome shotgun (WGS) entry which is preliminary data.</text>
</comment>
<keyword evidence="3" id="KW-1185">Reference proteome</keyword>
<reference evidence="2 3" key="1">
    <citation type="submission" date="2010-08" db="EMBL/GenBank/DDBJ databases">
        <title>The draft genome of Desulfovibrio fructosovorans JJ.</title>
        <authorList>
            <consortium name="US DOE Joint Genome Institute (JGI-PGF)"/>
            <person name="Lucas S."/>
            <person name="Copeland A."/>
            <person name="Lapidus A."/>
            <person name="Cheng J.-F."/>
            <person name="Bruce D."/>
            <person name="Goodwin L."/>
            <person name="Pitluck S."/>
            <person name="Land M.L."/>
            <person name="Hauser L."/>
            <person name="Chang Y.-J."/>
            <person name="Jeffries C."/>
            <person name="Wall J.D."/>
            <person name="Stahl D.A."/>
            <person name="Arkin A.P."/>
            <person name="Dehal P."/>
            <person name="Stolyar S.M."/>
            <person name="Hazen T.C."/>
            <person name="Woyke T.J."/>
        </authorList>
    </citation>
    <scope>NUCLEOTIDE SEQUENCE [LARGE SCALE GENOMIC DNA]</scope>
    <source>
        <strain evidence="2 3">JJ</strain>
    </source>
</reference>
<dbReference type="STRING" id="596151.DesfrDRAFT_0571"/>
<name>E1JSH2_SOLFR</name>
<dbReference type="Proteomes" id="UP000006250">
    <property type="component" value="Unassembled WGS sequence"/>
</dbReference>
<evidence type="ECO:0000313" key="2">
    <source>
        <dbReference type="EMBL" id="EFL52941.1"/>
    </source>
</evidence>